<evidence type="ECO:0000256" key="1">
    <source>
        <dbReference type="SAM" id="SignalP"/>
    </source>
</evidence>
<protein>
    <submittedName>
        <fullName evidence="3">Putative membrane protein</fullName>
    </submittedName>
</protein>
<keyword evidence="1" id="KW-0732">Signal</keyword>
<dbReference type="PANTHER" id="PTHR38593:SF1">
    <property type="entry name" value="BLR2558 PROTEIN"/>
    <property type="match status" value="1"/>
</dbReference>
<proteinExistence type="predicted"/>
<evidence type="ECO:0000259" key="2">
    <source>
        <dbReference type="Pfam" id="PF13628"/>
    </source>
</evidence>
<feature type="domain" description="DUF4142" evidence="2">
    <location>
        <begin position="38"/>
        <end position="168"/>
    </location>
</feature>
<dbReference type="InterPro" id="IPR012347">
    <property type="entry name" value="Ferritin-like"/>
</dbReference>
<dbReference type="EMBL" id="SAUN01000001">
    <property type="protein sequence ID" value="RVX40461.1"/>
    <property type="molecule type" value="Genomic_DNA"/>
</dbReference>
<keyword evidence="4" id="KW-1185">Reference proteome</keyword>
<sequence>MRTRLTLLLAAVVLAGCAEVPTNTAAVAPKTDAQPSEQDMAWMRTIHQGNIAEIQAGRLAQGKGSTKRIKSIGKMLVKDHTDFDVKVAQVATQLGIQLPKSISADQRDEILQLRDAIGRDFDQEFLATMTNEHMAAIAATKTEISRGSSQAVVALAKAAAPKLEQHLSVLRGAHGE</sequence>
<dbReference type="InterPro" id="IPR025419">
    <property type="entry name" value="DUF4142"/>
</dbReference>
<dbReference type="RefSeq" id="WP_127932840.1">
    <property type="nucleotide sequence ID" value="NZ_SAUN01000001.1"/>
</dbReference>
<dbReference type="Proteomes" id="UP000284824">
    <property type="component" value="Unassembled WGS sequence"/>
</dbReference>
<organism evidence="3 4">
    <name type="scientific">Nonomuraea polychroma</name>
    <dbReference type="NCBI Taxonomy" id="46176"/>
    <lineage>
        <taxon>Bacteria</taxon>
        <taxon>Bacillati</taxon>
        <taxon>Actinomycetota</taxon>
        <taxon>Actinomycetes</taxon>
        <taxon>Streptosporangiales</taxon>
        <taxon>Streptosporangiaceae</taxon>
        <taxon>Nonomuraea</taxon>
    </lineage>
</organism>
<dbReference type="PANTHER" id="PTHR38593">
    <property type="entry name" value="BLR2558 PROTEIN"/>
    <property type="match status" value="1"/>
</dbReference>
<feature type="signal peptide" evidence="1">
    <location>
        <begin position="1"/>
        <end position="25"/>
    </location>
</feature>
<reference evidence="3 4" key="1">
    <citation type="submission" date="2019-01" db="EMBL/GenBank/DDBJ databases">
        <title>Sequencing the genomes of 1000 actinobacteria strains.</title>
        <authorList>
            <person name="Klenk H.-P."/>
        </authorList>
    </citation>
    <scope>NUCLEOTIDE SEQUENCE [LARGE SCALE GENOMIC DNA]</scope>
    <source>
        <strain evidence="3 4">DSM 43925</strain>
    </source>
</reference>
<evidence type="ECO:0000313" key="4">
    <source>
        <dbReference type="Proteomes" id="UP000284824"/>
    </source>
</evidence>
<dbReference type="AlphaFoldDB" id="A0A438M487"/>
<comment type="caution">
    <text evidence="3">The sequence shown here is derived from an EMBL/GenBank/DDBJ whole genome shotgun (WGS) entry which is preliminary data.</text>
</comment>
<feature type="chain" id="PRO_5038457029" evidence="1">
    <location>
        <begin position="26"/>
        <end position="176"/>
    </location>
</feature>
<dbReference type="Pfam" id="PF13628">
    <property type="entry name" value="DUF4142"/>
    <property type="match status" value="1"/>
</dbReference>
<gene>
    <name evidence="3" type="ORF">EDD27_2871</name>
</gene>
<dbReference type="OrthoDB" id="4567117at2"/>
<evidence type="ECO:0000313" key="3">
    <source>
        <dbReference type="EMBL" id="RVX40461.1"/>
    </source>
</evidence>
<dbReference type="PROSITE" id="PS51257">
    <property type="entry name" value="PROKAR_LIPOPROTEIN"/>
    <property type="match status" value="1"/>
</dbReference>
<accession>A0A438M487</accession>
<dbReference type="Gene3D" id="1.20.1260.10">
    <property type="match status" value="1"/>
</dbReference>
<name>A0A438M487_9ACTN</name>